<dbReference type="GO" id="GO:0000981">
    <property type="term" value="F:DNA-binding transcription factor activity, RNA polymerase II-specific"/>
    <property type="evidence" value="ECO:0007669"/>
    <property type="project" value="InterPro"/>
</dbReference>
<evidence type="ECO:0000256" key="1">
    <source>
        <dbReference type="ARBA" id="ARBA00004123"/>
    </source>
</evidence>
<keyword evidence="8" id="KW-1185">Reference proteome</keyword>
<dbReference type="PANTHER" id="PTHR47338">
    <property type="entry name" value="ZN(II)2CYS6 TRANSCRIPTION FACTOR (EUROFUNG)-RELATED"/>
    <property type="match status" value="1"/>
</dbReference>
<name>A0A9W9T5V7_9EURO</name>
<dbReference type="SMART" id="SM00906">
    <property type="entry name" value="Fungal_trans"/>
    <property type="match status" value="1"/>
</dbReference>
<evidence type="ECO:0000313" key="8">
    <source>
        <dbReference type="Proteomes" id="UP001150942"/>
    </source>
</evidence>
<reference evidence="7" key="2">
    <citation type="journal article" date="2023" name="IMA Fungus">
        <title>Comparative genomic study of the Penicillium genus elucidates a diverse pangenome and 15 lateral gene transfer events.</title>
        <authorList>
            <person name="Petersen C."/>
            <person name="Sorensen T."/>
            <person name="Nielsen M.R."/>
            <person name="Sondergaard T.E."/>
            <person name="Sorensen J.L."/>
            <person name="Fitzpatrick D.A."/>
            <person name="Frisvad J.C."/>
            <person name="Nielsen K.L."/>
        </authorList>
    </citation>
    <scope>NUCLEOTIDE SEQUENCE</scope>
    <source>
        <strain evidence="7">IBT 20477</strain>
    </source>
</reference>
<feature type="domain" description="Xylanolytic transcriptional activator regulatory" evidence="6">
    <location>
        <begin position="173"/>
        <end position="244"/>
    </location>
</feature>
<dbReference type="CDD" id="cd12148">
    <property type="entry name" value="fungal_TF_MHR"/>
    <property type="match status" value="1"/>
</dbReference>
<dbReference type="GO" id="GO:0008270">
    <property type="term" value="F:zinc ion binding"/>
    <property type="evidence" value="ECO:0007669"/>
    <property type="project" value="InterPro"/>
</dbReference>
<comment type="subcellular location">
    <subcellularLocation>
        <location evidence="1">Nucleus</location>
    </subcellularLocation>
</comment>
<dbReference type="OrthoDB" id="2563500at2759"/>
<keyword evidence="2" id="KW-0479">Metal-binding</keyword>
<dbReference type="PANTHER" id="PTHR47338:SF7">
    <property type="entry name" value="ZN(II)2CYS6 TRANSCRIPTION FACTOR (EUROFUNG)"/>
    <property type="match status" value="1"/>
</dbReference>
<evidence type="ECO:0000256" key="4">
    <source>
        <dbReference type="ARBA" id="ARBA00023163"/>
    </source>
</evidence>
<evidence type="ECO:0000256" key="2">
    <source>
        <dbReference type="ARBA" id="ARBA00022723"/>
    </source>
</evidence>
<dbReference type="InterPro" id="IPR007219">
    <property type="entry name" value="XnlR_reg_dom"/>
</dbReference>
<dbReference type="GO" id="GO:0005634">
    <property type="term" value="C:nucleus"/>
    <property type="evidence" value="ECO:0007669"/>
    <property type="project" value="UniProtKB-SubCell"/>
</dbReference>
<dbReference type="EMBL" id="JAPQKQ010000002">
    <property type="protein sequence ID" value="KAJ5209705.1"/>
    <property type="molecule type" value="Genomic_DNA"/>
</dbReference>
<dbReference type="InterPro" id="IPR050815">
    <property type="entry name" value="TF_fung"/>
</dbReference>
<dbReference type="GO" id="GO:0006351">
    <property type="term" value="P:DNA-templated transcription"/>
    <property type="evidence" value="ECO:0007669"/>
    <property type="project" value="InterPro"/>
</dbReference>
<keyword evidence="3" id="KW-0805">Transcription regulation</keyword>
<gene>
    <name evidence="7" type="ORF">N7449_004084</name>
</gene>
<keyword evidence="5" id="KW-0539">Nucleus</keyword>
<proteinExistence type="predicted"/>
<organism evidence="7 8">
    <name type="scientific">Penicillium cf. viridicatum</name>
    <dbReference type="NCBI Taxonomy" id="2972119"/>
    <lineage>
        <taxon>Eukaryota</taxon>
        <taxon>Fungi</taxon>
        <taxon>Dikarya</taxon>
        <taxon>Ascomycota</taxon>
        <taxon>Pezizomycotina</taxon>
        <taxon>Eurotiomycetes</taxon>
        <taxon>Eurotiomycetidae</taxon>
        <taxon>Eurotiales</taxon>
        <taxon>Aspergillaceae</taxon>
        <taxon>Penicillium</taxon>
    </lineage>
</organism>
<dbReference type="GO" id="GO:0003677">
    <property type="term" value="F:DNA binding"/>
    <property type="evidence" value="ECO:0007669"/>
    <property type="project" value="InterPro"/>
</dbReference>
<reference evidence="7" key="1">
    <citation type="submission" date="2022-11" db="EMBL/GenBank/DDBJ databases">
        <authorList>
            <person name="Petersen C."/>
        </authorList>
    </citation>
    <scope>NUCLEOTIDE SEQUENCE</scope>
    <source>
        <strain evidence="7">IBT 20477</strain>
    </source>
</reference>
<dbReference type="Pfam" id="PF04082">
    <property type="entry name" value="Fungal_trans"/>
    <property type="match status" value="1"/>
</dbReference>
<evidence type="ECO:0000256" key="5">
    <source>
        <dbReference type="ARBA" id="ARBA00023242"/>
    </source>
</evidence>
<sequence length="286" mass="32077">MFRVVAYLSAMQPKRDTMRICIVKAGFRDTKKAKSHRIKTGIEDVISHGETHSDGVNYESSKELGVGKSVVRLYIDAYFEHIAPLCENGFVHRAIFLQAWNSGTVDLALLKAVCSASAAFMSTDPVTAEKIERWRTEAEAHVWSNIGRPSLVVLQILVVVISQKCALSQFLDLQPLLGIAAKMAYMLRLNHENTQLSTTAREIRRRIMWSIFIFDKRFAAGQSDLISCPKEQMHIQLPSNERDFELAISGGTGTLIPTQIDEGDSTSMGTRAYFCQLSNIRHEILQ</sequence>
<evidence type="ECO:0000313" key="7">
    <source>
        <dbReference type="EMBL" id="KAJ5209705.1"/>
    </source>
</evidence>
<dbReference type="AlphaFoldDB" id="A0A9W9T5V7"/>
<evidence type="ECO:0000256" key="3">
    <source>
        <dbReference type="ARBA" id="ARBA00023015"/>
    </source>
</evidence>
<accession>A0A9W9T5V7</accession>
<comment type="caution">
    <text evidence="7">The sequence shown here is derived from an EMBL/GenBank/DDBJ whole genome shotgun (WGS) entry which is preliminary data.</text>
</comment>
<evidence type="ECO:0000259" key="6">
    <source>
        <dbReference type="SMART" id="SM00906"/>
    </source>
</evidence>
<protein>
    <recommendedName>
        <fullName evidence="6">Xylanolytic transcriptional activator regulatory domain-containing protein</fullName>
    </recommendedName>
</protein>
<keyword evidence="4" id="KW-0804">Transcription</keyword>
<dbReference type="Proteomes" id="UP001150942">
    <property type="component" value="Unassembled WGS sequence"/>
</dbReference>